<evidence type="ECO:0000313" key="4">
    <source>
        <dbReference type="EMBL" id="WOB06239.1"/>
    </source>
</evidence>
<dbReference type="RefSeq" id="WP_316698611.1">
    <property type="nucleotide sequence ID" value="NZ_CP136336.1"/>
</dbReference>
<dbReference type="InterPro" id="IPR013096">
    <property type="entry name" value="Cupin_2"/>
</dbReference>
<dbReference type="Proteomes" id="UP001303946">
    <property type="component" value="Chromosome"/>
</dbReference>
<dbReference type="Pfam" id="PF13560">
    <property type="entry name" value="HTH_31"/>
    <property type="match status" value="1"/>
</dbReference>
<feature type="compositionally biased region" description="Basic residues" evidence="2">
    <location>
        <begin position="13"/>
        <end position="25"/>
    </location>
</feature>
<evidence type="ECO:0000313" key="5">
    <source>
        <dbReference type="Proteomes" id="UP001303946"/>
    </source>
</evidence>
<feature type="region of interest" description="Disordered" evidence="2">
    <location>
        <begin position="1"/>
        <end position="37"/>
    </location>
</feature>
<gene>
    <name evidence="4" type="ORF">RXV79_15030</name>
</gene>
<keyword evidence="5" id="KW-1185">Reference proteome</keyword>
<dbReference type="Pfam" id="PF07883">
    <property type="entry name" value="Cupin_2"/>
    <property type="match status" value="1"/>
</dbReference>
<dbReference type="InterPro" id="IPR050807">
    <property type="entry name" value="TransReg_Diox_bact_type"/>
</dbReference>
<dbReference type="CDD" id="cd00093">
    <property type="entry name" value="HTH_XRE"/>
    <property type="match status" value="1"/>
</dbReference>
<dbReference type="Gene3D" id="2.60.120.10">
    <property type="entry name" value="Jelly Rolls"/>
    <property type="match status" value="1"/>
</dbReference>
<dbReference type="SUPFAM" id="SSF47413">
    <property type="entry name" value="lambda repressor-like DNA-binding domains"/>
    <property type="match status" value="1"/>
</dbReference>
<dbReference type="EMBL" id="CP136336">
    <property type="protein sequence ID" value="WOB06239.1"/>
    <property type="molecule type" value="Genomic_DNA"/>
</dbReference>
<dbReference type="Gene3D" id="1.10.260.40">
    <property type="entry name" value="lambda repressor-like DNA-binding domains"/>
    <property type="match status" value="1"/>
</dbReference>
<dbReference type="PANTHER" id="PTHR46797">
    <property type="entry name" value="HTH-TYPE TRANSCRIPTIONAL REGULATOR"/>
    <property type="match status" value="1"/>
</dbReference>
<dbReference type="SUPFAM" id="SSF51182">
    <property type="entry name" value="RmlC-like cupins"/>
    <property type="match status" value="1"/>
</dbReference>
<dbReference type="InterPro" id="IPR010982">
    <property type="entry name" value="Lambda_DNA-bd_dom_sf"/>
</dbReference>
<evidence type="ECO:0000256" key="2">
    <source>
        <dbReference type="SAM" id="MobiDB-lite"/>
    </source>
</evidence>
<dbReference type="SMART" id="SM00530">
    <property type="entry name" value="HTH_XRE"/>
    <property type="match status" value="1"/>
</dbReference>
<protein>
    <submittedName>
        <fullName evidence="4">Cupin domain-containing protein</fullName>
    </submittedName>
</protein>
<feature type="compositionally biased region" description="Low complexity" evidence="2">
    <location>
        <begin position="1"/>
        <end position="12"/>
    </location>
</feature>
<evidence type="ECO:0000256" key="1">
    <source>
        <dbReference type="ARBA" id="ARBA00023125"/>
    </source>
</evidence>
<accession>A0ABZ0CUN3</accession>
<proteinExistence type="predicted"/>
<dbReference type="InterPro" id="IPR011051">
    <property type="entry name" value="RmlC_Cupin_sf"/>
</dbReference>
<dbReference type="CDD" id="cd02209">
    <property type="entry name" value="cupin_XRE_C"/>
    <property type="match status" value="1"/>
</dbReference>
<dbReference type="PROSITE" id="PS50943">
    <property type="entry name" value="HTH_CROC1"/>
    <property type="match status" value="1"/>
</dbReference>
<sequence>MATSAKTSTRPPAAKKKPSTARKTKTAAAAAPPRRDDLQVGGRLRHARLLAGIRMRDLADKVGCTESMVSKIEAGRVVPSLPMLQRLVDALGRDLASFFGSDPNSPAMVLRNGQRPVAHTDPIREGQRVSYERLVPFGAGNLLEGNIHVVEPGGLKHDPITHQGETLGYVLDGQIELTVEATSYTLNAGDSFFFKNHLTNSYRNPGTVTARVLWVNTPQVH</sequence>
<evidence type="ECO:0000259" key="3">
    <source>
        <dbReference type="PROSITE" id="PS50943"/>
    </source>
</evidence>
<dbReference type="InterPro" id="IPR014710">
    <property type="entry name" value="RmlC-like_jellyroll"/>
</dbReference>
<name>A0ABZ0CUN3_9BURK</name>
<feature type="domain" description="HTH cro/C1-type" evidence="3">
    <location>
        <begin position="44"/>
        <end position="98"/>
    </location>
</feature>
<keyword evidence="1" id="KW-0238">DNA-binding</keyword>
<reference evidence="4 5" key="1">
    <citation type="submission" date="2023-10" db="EMBL/GenBank/DDBJ databases">
        <title>Bacteria for the degradation of biodegradable plastic PBAT(Polybutylene adipate terephthalate).</title>
        <authorList>
            <person name="Weon H.-Y."/>
            <person name="Yeon J."/>
        </authorList>
    </citation>
    <scope>NUCLEOTIDE SEQUENCE [LARGE SCALE GENOMIC DNA]</scope>
    <source>
        <strain evidence="4 5">SBD 7-3</strain>
    </source>
</reference>
<dbReference type="PANTHER" id="PTHR46797:SF2">
    <property type="entry name" value="TRANSCRIPTIONAL REGULATOR"/>
    <property type="match status" value="1"/>
</dbReference>
<organism evidence="4 5">
    <name type="scientific">Piscinibacter gummiphilus</name>
    <dbReference type="NCBI Taxonomy" id="946333"/>
    <lineage>
        <taxon>Bacteria</taxon>
        <taxon>Pseudomonadati</taxon>
        <taxon>Pseudomonadota</taxon>
        <taxon>Betaproteobacteria</taxon>
        <taxon>Burkholderiales</taxon>
        <taxon>Sphaerotilaceae</taxon>
        <taxon>Piscinibacter</taxon>
    </lineage>
</organism>
<dbReference type="InterPro" id="IPR001387">
    <property type="entry name" value="Cro/C1-type_HTH"/>
</dbReference>